<dbReference type="Gene3D" id="3.40.630.30">
    <property type="match status" value="1"/>
</dbReference>
<reference evidence="4 5" key="1">
    <citation type="submission" date="2020-04" db="EMBL/GenBank/DDBJ databases">
        <title>Bacillus sp. UniB3 isolated from commercial digestive syrup.</title>
        <authorList>
            <person name="Thorat V."/>
            <person name="Kirdat K."/>
            <person name="Tiwarekar B."/>
            <person name="Yadav A."/>
        </authorList>
    </citation>
    <scope>NUCLEOTIDE SEQUENCE [LARGE SCALE GENOMIC DNA]</scope>
    <source>
        <strain evidence="4 5">UniB3</strain>
    </source>
</reference>
<feature type="domain" description="N-acetyltransferase" evidence="3">
    <location>
        <begin position="1"/>
        <end position="129"/>
    </location>
</feature>
<evidence type="ECO:0000259" key="3">
    <source>
        <dbReference type="PROSITE" id="PS51186"/>
    </source>
</evidence>
<organism evidence="4 5">
    <name type="scientific">Niallia alba</name>
    <dbReference type="NCBI Taxonomy" id="2729105"/>
    <lineage>
        <taxon>Bacteria</taxon>
        <taxon>Bacillati</taxon>
        <taxon>Bacillota</taxon>
        <taxon>Bacilli</taxon>
        <taxon>Bacillales</taxon>
        <taxon>Bacillaceae</taxon>
        <taxon>Niallia</taxon>
    </lineage>
</organism>
<dbReference type="InterPro" id="IPR016181">
    <property type="entry name" value="Acyl_CoA_acyltransferase"/>
</dbReference>
<keyword evidence="2" id="KW-0012">Acyltransferase</keyword>
<evidence type="ECO:0000313" key="4">
    <source>
        <dbReference type="EMBL" id="NMO78342.1"/>
    </source>
</evidence>
<name>A0A7Y0K9K8_9BACI</name>
<evidence type="ECO:0000313" key="5">
    <source>
        <dbReference type="Proteomes" id="UP000588491"/>
    </source>
</evidence>
<gene>
    <name evidence="4" type="ORF">HHU08_15250</name>
</gene>
<dbReference type="EMBL" id="JABBPK010000001">
    <property type="protein sequence ID" value="NMO78342.1"/>
    <property type="molecule type" value="Genomic_DNA"/>
</dbReference>
<dbReference type="PANTHER" id="PTHR43626:SF4">
    <property type="entry name" value="GCN5-RELATED N-ACETYLTRANSFERASE 2, CHLOROPLASTIC"/>
    <property type="match status" value="1"/>
</dbReference>
<dbReference type="AlphaFoldDB" id="A0A7Y0K9K8"/>
<dbReference type="RefSeq" id="WP_169189698.1">
    <property type="nucleotide sequence ID" value="NZ_JABBPK010000001.1"/>
</dbReference>
<dbReference type="CDD" id="cd04301">
    <property type="entry name" value="NAT_SF"/>
    <property type="match status" value="1"/>
</dbReference>
<keyword evidence="5" id="KW-1185">Reference proteome</keyword>
<comment type="caution">
    <text evidence="4">The sequence shown here is derived from an EMBL/GenBank/DDBJ whole genome shotgun (WGS) entry which is preliminary data.</text>
</comment>
<dbReference type="GO" id="GO:0008080">
    <property type="term" value="F:N-acetyltransferase activity"/>
    <property type="evidence" value="ECO:0007669"/>
    <property type="project" value="InterPro"/>
</dbReference>
<dbReference type="PANTHER" id="PTHR43626">
    <property type="entry name" value="ACYL-COA N-ACYLTRANSFERASE"/>
    <property type="match status" value="1"/>
</dbReference>
<dbReference type="Pfam" id="PF00583">
    <property type="entry name" value="Acetyltransf_1"/>
    <property type="match status" value="1"/>
</dbReference>
<protein>
    <submittedName>
        <fullName evidence="4">GNAT family N-acetyltransferase</fullName>
    </submittedName>
</protein>
<sequence length="129" mass="15018">MRTFKEKQIKASEVMELYKDAGWWNERTEQDMEKMLSQALAVGAWKNNTLIGFARAISDGIFRAYIEDVVIHSSYNRKGIGTQLIDKLSKELSDIDVISLFCEEDLITFYSKNEFKKSKSQFVLHKVKR</sequence>
<evidence type="ECO:0000256" key="2">
    <source>
        <dbReference type="ARBA" id="ARBA00023315"/>
    </source>
</evidence>
<dbReference type="SUPFAM" id="SSF55729">
    <property type="entry name" value="Acyl-CoA N-acyltransferases (Nat)"/>
    <property type="match status" value="1"/>
</dbReference>
<proteinExistence type="predicted"/>
<dbReference type="InterPro" id="IPR000182">
    <property type="entry name" value="GNAT_dom"/>
</dbReference>
<dbReference type="PROSITE" id="PS51186">
    <property type="entry name" value="GNAT"/>
    <property type="match status" value="1"/>
</dbReference>
<dbReference type="InterPro" id="IPR045039">
    <property type="entry name" value="NSI-like"/>
</dbReference>
<evidence type="ECO:0000256" key="1">
    <source>
        <dbReference type="ARBA" id="ARBA00022679"/>
    </source>
</evidence>
<dbReference type="GO" id="GO:0005737">
    <property type="term" value="C:cytoplasm"/>
    <property type="evidence" value="ECO:0007669"/>
    <property type="project" value="TreeGrafter"/>
</dbReference>
<dbReference type="Proteomes" id="UP000588491">
    <property type="component" value="Unassembled WGS sequence"/>
</dbReference>
<accession>A0A7Y0K9K8</accession>
<keyword evidence="1 4" id="KW-0808">Transferase</keyword>